<dbReference type="AlphaFoldDB" id="A0AAU8Q359"/>
<dbReference type="RefSeq" id="WP_013822887.1">
    <property type="nucleotide sequence ID" value="NC_015573.1"/>
</dbReference>
<dbReference type="KEGG" id="dku:Desku_1806"/>
<accession>A0AAU8Q359</accession>
<proteinExistence type="predicted"/>
<dbReference type="InterPro" id="IPR046203">
    <property type="entry name" value="DUF6236"/>
</dbReference>
<protein>
    <recommendedName>
        <fullName evidence="3">Mg2 transporter protein CorA family protein</fullName>
    </recommendedName>
</protein>
<reference evidence="2" key="1">
    <citation type="submission" date="2011-05" db="EMBL/GenBank/DDBJ databases">
        <title>Complete sequence of Desulfotomaculum kuznetsovii DSM 6115.</title>
        <authorList>
            <person name="Lucas S."/>
            <person name="Han J."/>
            <person name="Lapidus A."/>
            <person name="Cheng J.-F."/>
            <person name="Goodwin L."/>
            <person name="Pitluck S."/>
            <person name="Peters L."/>
            <person name="Mikhailova N."/>
            <person name="Lu M."/>
            <person name="Saunders E."/>
            <person name="Han C."/>
            <person name="Tapia R."/>
            <person name="Land M."/>
            <person name="Hauser L."/>
            <person name="Kyrpides N."/>
            <person name="Ivanova N."/>
            <person name="Pagani I."/>
            <person name="Nazina T."/>
            <person name="Ivanova A."/>
            <person name="Parshina S."/>
            <person name="Kuever J."/>
            <person name="Muyzer G."/>
            <person name="Plugge C."/>
            <person name="Stams A."/>
            <person name="Woyke T."/>
        </authorList>
    </citation>
    <scope>NUCLEOTIDE SEQUENCE [LARGE SCALE GENOMIC DNA]</scope>
    <source>
        <strain evidence="2">DSM 6115 / VKM B-1805 / 17</strain>
    </source>
</reference>
<name>A0AAU8Q359_DESK7</name>
<evidence type="ECO:0000313" key="2">
    <source>
        <dbReference type="Proteomes" id="UP000009229"/>
    </source>
</evidence>
<evidence type="ECO:0008006" key="3">
    <source>
        <dbReference type="Google" id="ProtNLM"/>
    </source>
</evidence>
<dbReference type="EMBL" id="CP002770">
    <property type="protein sequence ID" value="AEG15373.1"/>
    <property type="molecule type" value="Genomic_DNA"/>
</dbReference>
<dbReference type="Proteomes" id="UP000009229">
    <property type="component" value="Chromosome"/>
</dbReference>
<gene>
    <name evidence="1" type="ordered locus">Desku_1806</name>
</gene>
<keyword evidence="2" id="KW-1185">Reference proteome</keyword>
<evidence type="ECO:0000313" key="1">
    <source>
        <dbReference type="EMBL" id="AEG15373.1"/>
    </source>
</evidence>
<dbReference type="Pfam" id="PF19749">
    <property type="entry name" value="DUF6236"/>
    <property type="match status" value="1"/>
</dbReference>
<organism evidence="1 2">
    <name type="scientific">Desulfofundulus kuznetsovii (strain DSM 6115 / VKM B-1805 / 17)</name>
    <name type="common">Desulfotomaculum kuznetsovii</name>
    <dbReference type="NCBI Taxonomy" id="760568"/>
    <lineage>
        <taxon>Bacteria</taxon>
        <taxon>Bacillati</taxon>
        <taxon>Bacillota</taxon>
        <taxon>Clostridia</taxon>
        <taxon>Eubacteriales</taxon>
        <taxon>Peptococcaceae</taxon>
        <taxon>Desulfofundulus</taxon>
    </lineage>
</organism>
<sequence length="345" mass="40601">MNNIALYFPFIQVPQTRWFTQVLLYWDEVASIVPFEFIYKPEALGPYMRELVKEGLVRQIFPQEYIQNVPRFSESFFEFLDNTPIVRSIRNNFRFRYVEIHIEKLSDIGRELCERGLAYQKNSSWYFVEENTAIYFMTYLAFVLGQVEHNFIPVTDYLKNIQIHHMKINKKNLNRMIAKNNFIIDFVESILPAPSTSVSPYQIAEFKGRYRDELRRFRQRLESLFINISSIADNSLRQEKIKLARQNFKEEIEELISKMNANRWQTMLGSICAITPLVTELFTMNSLDNYTGLVTNATSSLILAVSGAFQGYRYKQELYRSPLAYAALAHKHFKLVPGPRQSRTI</sequence>